<reference evidence="6 7" key="1">
    <citation type="journal article" date="2008" name="Nat. Biotechnol.">
        <title>Genome sequencing and analysis of the filamentous fungus Penicillium chrysogenum.</title>
        <authorList>
            <person name="van den Berg M.A."/>
            <person name="Albang R."/>
            <person name="Albermann K."/>
            <person name="Badger J.H."/>
            <person name="Daran J.-M."/>
            <person name="Driessen A.J.M."/>
            <person name="Garcia-Estrada C."/>
            <person name="Fedorova N.D."/>
            <person name="Harris D.M."/>
            <person name="Heijne W.H.M."/>
            <person name="Joardar V.S."/>
            <person name="Kiel J.A.K.W."/>
            <person name="Kovalchuk A."/>
            <person name="Martin J.F."/>
            <person name="Nierman W.C."/>
            <person name="Nijland J.G."/>
            <person name="Pronk J.T."/>
            <person name="Roubos J.A."/>
            <person name="van der Klei I.J."/>
            <person name="van Peij N.N.M.E."/>
            <person name="Veenhuis M."/>
            <person name="von Doehren H."/>
            <person name="Wagner C."/>
            <person name="Wortman J.R."/>
            <person name="Bovenberg R.A.L."/>
        </authorList>
    </citation>
    <scope>NUCLEOTIDE SEQUENCE [LARGE SCALE GENOMIC DNA]</scope>
    <source>
        <strain evidence="7">ATCC 28089 / DSM 1075 / NRRL 1951 / Wisconsin 54-1255</strain>
    </source>
</reference>
<organism evidence="6 7">
    <name type="scientific">Penicillium rubens (strain ATCC 28089 / DSM 1075 / NRRL 1951 / Wisconsin 54-1255)</name>
    <name type="common">Penicillium chrysogenum</name>
    <dbReference type="NCBI Taxonomy" id="500485"/>
    <lineage>
        <taxon>Eukaryota</taxon>
        <taxon>Fungi</taxon>
        <taxon>Dikarya</taxon>
        <taxon>Ascomycota</taxon>
        <taxon>Pezizomycotina</taxon>
        <taxon>Eurotiomycetes</taxon>
        <taxon>Eurotiomycetidae</taxon>
        <taxon>Eurotiales</taxon>
        <taxon>Aspergillaceae</taxon>
        <taxon>Penicillium</taxon>
        <taxon>Penicillium chrysogenum species complex</taxon>
    </lineage>
</organism>
<dbReference type="Proteomes" id="UP000000724">
    <property type="component" value="Contig Pc00c16"/>
</dbReference>
<evidence type="ECO:0000256" key="4">
    <source>
        <dbReference type="ARBA" id="ARBA00023136"/>
    </source>
</evidence>
<evidence type="ECO:0000313" key="7">
    <source>
        <dbReference type="Proteomes" id="UP000000724"/>
    </source>
</evidence>
<name>B6H6Z7_PENRW</name>
<proteinExistence type="predicted"/>
<gene>
    <name evidence="6" type="ORF">Pc16g00860</name>
    <name evidence="6" type="ORF">PCH_Pc16g00860</name>
</gene>
<dbReference type="OrthoDB" id="2533084at2759"/>
<dbReference type="GO" id="GO:0022857">
    <property type="term" value="F:transmembrane transporter activity"/>
    <property type="evidence" value="ECO:0007669"/>
    <property type="project" value="TreeGrafter"/>
</dbReference>
<keyword evidence="7" id="KW-1185">Reference proteome</keyword>
<feature type="transmembrane region" description="Helical" evidence="5">
    <location>
        <begin position="137"/>
        <end position="160"/>
    </location>
</feature>
<feature type="transmembrane region" description="Helical" evidence="5">
    <location>
        <begin position="70"/>
        <end position="97"/>
    </location>
</feature>
<sequence>MWYVFSHPRYLRILTIFPGWAFGHFFNGWIFKRHSSTWRTELRLHGVWFPIGSLASGLLTYGLTMHFGKHWIGIAIGWIMVNIGMVATIVAISAYALEKYPEKATCVSAILNMWRTCGGFAVGYFQPAWIQRNGLGLVFGIQAAIVCVAVVLTITPVFLWEQKRRLRVGDEAEA</sequence>
<feature type="transmembrane region" description="Helical" evidence="5">
    <location>
        <begin position="42"/>
        <end position="64"/>
    </location>
</feature>
<dbReference type="SUPFAM" id="SSF103473">
    <property type="entry name" value="MFS general substrate transporter"/>
    <property type="match status" value="1"/>
</dbReference>
<dbReference type="HOGENOM" id="CLU_1540569_0_0_1"/>
<evidence type="ECO:0000256" key="3">
    <source>
        <dbReference type="ARBA" id="ARBA00022989"/>
    </source>
</evidence>
<accession>B6H6Z7</accession>
<protein>
    <submittedName>
        <fullName evidence="6">Pc16g00860 protein</fullName>
    </submittedName>
</protein>
<dbReference type="OMA" id="YPEKATC"/>
<keyword evidence="3 5" id="KW-1133">Transmembrane helix</keyword>
<dbReference type="PANTHER" id="PTHR23502:SF159">
    <property type="entry name" value="TRANSPORTER, PUTATIVE (AFU_ORTHOLOGUE AFUA_4G14230)-RELATED"/>
    <property type="match status" value="1"/>
</dbReference>
<dbReference type="EMBL" id="AM920431">
    <property type="protein sequence ID" value="CAP92756.1"/>
    <property type="molecule type" value="Genomic_DNA"/>
</dbReference>
<dbReference type="InterPro" id="IPR036259">
    <property type="entry name" value="MFS_trans_sf"/>
</dbReference>
<dbReference type="PANTHER" id="PTHR23502">
    <property type="entry name" value="MAJOR FACILITATOR SUPERFAMILY"/>
    <property type="match status" value="1"/>
</dbReference>
<dbReference type="BioCyc" id="PCHR:PC16G00860-MONOMER"/>
<comment type="subcellular location">
    <subcellularLocation>
        <location evidence="1">Membrane</location>
        <topology evidence="1">Multi-pass membrane protein</topology>
    </subcellularLocation>
</comment>
<evidence type="ECO:0000256" key="2">
    <source>
        <dbReference type="ARBA" id="ARBA00022692"/>
    </source>
</evidence>
<dbReference type="Gene3D" id="1.20.1720.10">
    <property type="entry name" value="Multidrug resistance protein D"/>
    <property type="match status" value="1"/>
</dbReference>
<dbReference type="VEuPathDB" id="FungiDB:PCH_Pc16g00860"/>
<evidence type="ECO:0000256" key="5">
    <source>
        <dbReference type="SAM" id="Phobius"/>
    </source>
</evidence>
<keyword evidence="4 5" id="KW-0472">Membrane</keyword>
<dbReference type="GO" id="GO:0005886">
    <property type="term" value="C:plasma membrane"/>
    <property type="evidence" value="ECO:0007669"/>
    <property type="project" value="TreeGrafter"/>
</dbReference>
<keyword evidence="2 5" id="KW-0812">Transmembrane</keyword>
<evidence type="ECO:0000256" key="1">
    <source>
        <dbReference type="ARBA" id="ARBA00004141"/>
    </source>
</evidence>
<dbReference type="AlphaFoldDB" id="B6H6Z7"/>
<feature type="transmembrane region" description="Helical" evidence="5">
    <location>
        <begin position="12"/>
        <end position="30"/>
    </location>
</feature>
<feature type="transmembrane region" description="Helical" evidence="5">
    <location>
        <begin position="104"/>
        <end position="125"/>
    </location>
</feature>
<evidence type="ECO:0000313" key="6">
    <source>
        <dbReference type="EMBL" id="CAP92756.1"/>
    </source>
</evidence>
<dbReference type="eggNOG" id="KOG0255">
    <property type="taxonomic scope" value="Eukaryota"/>
</dbReference>